<keyword evidence="2" id="KW-0808">Transferase</keyword>
<sequence>MKGITIRAASPEDCPAISDILKAAFQGADEADLVDRLRQDNDVVLELVALKHETIVGHILFSRLKVTATEDSDAVALAPLAVSPDHQEQGIGSELVRSAHEHLASAGETLSVVLGEPEYYGRFGYEHQRASGFFSEYQGEYLQAVAFGDAPSSGTLIYAPAFGAL</sequence>
<dbReference type="PANTHER" id="PTHR43617:SF2">
    <property type="entry name" value="UPF0039 PROTEIN SLL0451"/>
    <property type="match status" value="1"/>
</dbReference>
<dbReference type="InterPro" id="IPR050276">
    <property type="entry name" value="MshD_Acetyltransferase"/>
</dbReference>
<feature type="domain" description="N-acetyltransferase" evidence="1">
    <location>
        <begin position="4"/>
        <end position="146"/>
    </location>
</feature>
<name>A0A2P7BPA2_9HYPH</name>
<dbReference type="AlphaFoldDB" id="A0A2P7BPA2"/>
<evidence type="ECO:0000313" key="3">
    <source>
        <dbReference type="Proteomes" id="UP000241444"/>
    </source>
</evidence>
<protein>
    <submittedName>
        <fullName evidence="2">GNAT family N-acetyltransferase</fullName>
    </submittedName>
</protein>
<dbReference type="CDD" id="cd04301">
    <property type="entry name" value="NAT_SF"/>
    <property type="match status" value="1"/>
</dbReference>
<dbReference type="OrthoDB" id="9797178at2"/>
<reference evidence="3" key="1">
    <citation type="submission" date="2017-11" db="EMBL/GenBank/DDBJ databases">
        <authorList>
            <person name="Kuznetsova I."/>
            <person name="Sazanova A."/>
            <person name="Chirak E."/>
            <person name="Safronova V."/>
            <person name="Willems A."/>
        </authorList>
    </citation>
    <scope>NUCLEOTIDE SEQUENCE [LARGE SCALE GENOMIC DNA]</scope>
    <source>
        <strain evidence="3">STM 196</strain>
    </source>
</reference>
<dbReference type="RefSeq" id="WP_106711605.1">
    <property type="nucleotide sequence ID" value="NZ_PGGO01000009.1"/>
</dbReference>
<dbReference type="Gene3D" id="3.40.630.30">
    <property type="match status" value="1"/>
</dbReference>
<dbReference type="Pfam" id="PF13527">
    <property type="entry name" value="Acetyltransf_9"/>
    <property type="match status" value="1"/>
</dbReference>
<accession>A0A2P7BPA2</accession>
<comment type="caution">
    <text evidence="2">The sequence shown here is derived from an EMBL/GenBank/DDBJ whole genome shotgun (WGS) entry which is preliminary data.</text>
</comment>
<dbReference type="SUPFAM" id="SSF55729">
    <property type="entry name" value="Acyl-CoA N-acyltransferases (Nat)"/>
    <property type="match status" value="1"/>
</dbReference>
<organism evidence="2 3">
    <name type="scientific">Phyllobacterium brassicacearum</name>
    <dbReference type="NCBI Taxonomy" id="314235"/>
    <lineage>
        <taxon>Bacteria</taxon>
        <taxon>Pseudomonadati</taxon>
        <taxon>Pseudomonadota</taxon>
        <taxon>Alphaproteobacteria</taxon>
        <taxon>Hyphomicrobiales</taxon>
        <taxon>Phyllobacteriaceae</taxon>
        <taxon>Phyllobacterium</taxon>
    </lineage>
</organism>
<dbReference type="GO" id="GO:0016747">
    <property type="term" value="F:acyltransferase activity, transferring groups other than amino-acyl groups"/>
    <property type="evidence" value="ECO:0007669"/>
    <property type="project" value="InterPro"/>
</dbReference>
<dbReference type="EMBL" id="PGGO01000009">
    <property type="protein sequence ID" value="PSH68287.1"/>
    <property type="molecule type" value="Genomic_DNA"/>
</dbReference>
<proteinExistence type="predicted"/>
<gene>
    <name evidence="2" type="ORF">CU102_13325</name>
</gene>
<evidence type="ECO:0000313" key="2">
    <source>
        <dbReference type="EMBL" id="PSH68287.1"/>
    </source>
</evidence>
<dbReference type="PANTHER" id="PTHR43617">
    <property type="entry name" value="L-AMINO ACID N-ACETYLTRANSFERASE"/>
    <property type="match status" value="1"/>
</dbReference>
<dbReference type="InterPro" id="IPR016181">
    <property type="entry name" value="Acyl_CoA_acyltransferase"/>
</dbReference>
<dbReference type="InterPro" id="IPR000182">
    <property type="entry name" value="GNAT_dom"/>
</dbReference>
<dbReference type="PROSITE" id="PS51186">
    <property type="entry name" value="GNAT"/>
    <property type="match status" value="1"/>
</dbReference>
<keyword evidence="3" id="KW-1185">Reference proteome</keyword>
<evidence type="ECO:0000259" key="1">
    <source>
        <dbReference type="PROSITE" id="PS51186"/>
    </source>
</evidence>
<dbReference type="Proteomes" id="UP000241444">
    <property type="component" value="Unassembled WGS sequence"/>
</dbReference>